<dbReference type="GO" id="GO:1902201">
    <property type="term" value="P:negative regulation of bacterial-type flagellum-dependent cell motility"/>
    <property type="evidence" value="ECO:0007669"/>
    <property type="project" value="TreeGrafter"/>
</dbReference>
<evidence type="ECO:0000313" key="3">
    <source>
        <dbReference type="EMBL" id="MDC3419169.1"/>
    </source>
</evidence>
<feature type="transmembrane region" description="Helical" evidence="1">
    <location>
        <begin position="206"/>
        <end position="225"/>
    </location>
</feature>
<feature type="transmembrane region" description="Helical" evidence="1">
    <location>
        <begin position="106"/>
        <end position="125"/>
    </location>
</feature>
<dbReference type="Gene3D" id="3.30.70.270">
    <property type="match status" value="1"/>
</dbReference>
<sequence>MVPKSKQIALWIAWVCIWPASLTLIYFQWPHQFGDDQLAILSFGLIMCIVAFFPLIVNKTPIFFVHGIGFAVFLNYGLFVEILLTQFAILVVLYRVRVGRKDLYRIPLNMLMFLFVSIMSAYVYLLLGGRIGSIYLLRLDELIPIAGYVLTVFISNHILLYAFRRVIFEQKPKLVDKSLWWEFITTIVVLPVGFVLYMMYQDFGIFGIYFVGLPFISISIILMLYHSSNSINYYLQQTSEIGHQLTAELEVNEVIDLFVERVTKLLPVDYTFVYDVVDDDHLQLIRFYDVEQKLDFPEKDQLKKNESISGTAWATNKVVNYHTKKDWKHLKDVYLPLQGESVISFPIERKNKTVAVITLLSQQKRAFEKSQYMILDILKNHFAVALENAKNYEKTKNQSERDQLTDLYNYRFFEDYLEKYFYDMKQAKRTETISLILLDLDRFKSINDTYGHQSGNEILKGLAQLLQQVVCDKGVLARFGGEEFVILLPGYNQLQTLILAETIRNAIERETFTLTQHILEDDCPIEIHVTASIGVATYPDNCEDPYDLIRHADRAMYVGAKQRGRNKVAVYEN</sequence>
<dbReference type="InterPro" id="IPR050469">
    <property type="entry name" value="Diguanylate_Cyclase"/>
</dbReference>
<dbReference type="RefSeq" id="WP_259871939.1">
    <property type="nucleotide sequence ID" value="NZ_JAMQJZ010000001.1"/>
</dbReference>
<dbReference type="SUPFAM" id="SSF55073">
    <property type="entry name" value="Nucleotide cyclase"/>
    <property type="match status" value="1"/>
</dbReference>
<reference evidence="3" key="1">
    <citation type="submission" date="2022-06" db="EMBL/GenBank/DDBJ databases">
        <title>Aquibacillus sp. a new bacterium isolated from soil saline samples.</title>
        <authorList>
            <person name="Galisteo C."/>
            <person name="De La Haba R."/>
            <person name="Sanchez-Porro C."/>
            <person name="Ventosa A."/>
        </authorList>
    </citation>
    <scope>NUCLEOTIDE SEQUENCE</scope>
    <source>
        <strain evidence="3">JCM 12387</strain>
    </source>
</reference>
<dbReference type="Pfam" id="PF13185">
    <property type="entry name" value="GAF_2"/>
    <property type="match status" value="1"/>
</dbReference>
<dbReference type="PANTHER" id="PTHR45138:SF9">
    <property type="entry name" value="DIGUANYLATE CYCLASE DGCM-RELATED"/>
    <property type="match status" value="1"/>
</dbReference>
<dbReference type="CDD" id="cd01949">
    <property type="entry name" value="GGDEF"/>
    <property type="match status" value="1"/>
</dbReference>
<feature type="transmembrane region" description="Helical" evidence="1">
    <location>
        <begin position="179"/>
        <end position="200"/>
    </location>
</feature>
<evidence type="ECO:0000313" key="4">
    <source>
        <dbReference type="Proteomes" id="UP001145072"/>
    </source>
</evidence>
<dbReference type="SMART" id="SM00267">
    <property type="entry name" value="GGDEF"/>
    <property type="match status" value="1"/>
</dbReference>
<organism evidence="3 4">
    <name type="scientific">Aquibacillus koreensis</name>
    <dbReference type="NCBI Taxonomy" id="279446"/>
    <lineage>
        <taxon>Bacteria</taxon>
        <taxon>Bacillati</taxon>
        <taxon>Bacillota</taxon>
        <taxon>Bacilli</taxon>
        <taxon>Bacillales</taxon>
        <taxon>Bacillaceae</taxon>
        <taxon>Aquibacillus</taxon>
    </lineage>
</organism>
<gene>
    <name evidence="3" type="ORF">NC661_02095</name>
</gene>
<evidence type="ECO:0000256" key="1">
    <source>
        <dbReference type="SAM" id="Phobius"/>
    </source>
</evidence>
<proteinExistence type="predicted"/>
<dbReference type="GO" id="GO:0052621">
    <property type="term" value="F:diguanylate cyclase activity"/>
    <property type="evidence" value="ECO:0007669"/>
    <property type="project" value="TreeGrafter"/>
</dbReference>
<feature type="domain" description="GGDEF" evidence="2">
    <location>
        <begin position="431"/>
        <end position="573"/>
    </location>
</feature>
<name>A0A9X4AGZ2_9BACI</name>
<accession>A0A9X4AGZ2</accession>
<dbReference type="Gene3D" id="3.30.450.40">
    <property type="match status" value="1"/>
</dbReference>
<dbReference type="FunFam" id="3.30.70.270:FF:000001">
    <property type="entry name" value="Diguanylate cyclase domain protein"/>
    <property type="match status" value="1"/>
</dbReference>
<keyword evidence="1" id="KW-0812">Transmembrane</keyword>
<dbReference type="SMART" id="SM00065">
    <property type="entry name" value="GAF"/>
    <property type="match status" value="1"/>
</dbReference>
<feature type="transmembrane region" description="Helical" evidence="1">
    <location>
        <begin position="145"/>
        <end position="167"/>
    </location>
</feature>
<dbReference type="GO" id="GO:0005886">
    <property type="term" value="C:plasma membrane"/>
    <property type="evidence" value="ECO:0007669"/>
    <property type="project" value="TreeGrafter"/>
</dbReference>
<dbReference type="EMBL" id="JAMQJZ010000001">
    <property type="protein sequence ID" value="MDC3419169.1"/>
    <property type="molecule type" value="Genomic_DNA"/>
</dbReference>
<protein>
    <submittedName>
        <fullName evidence="3">Sensor domain-containing diguanylate cyclase</fullName>
    </submittedName>
</protein>
<comment type="caution">
    <text evidence="3">The sequence shown here is derived from an EMBL/GenBank/DDBJ whole genome shotgun (WGS) entry which is preliminary data.</text>
</comment>
<dbReference type="NCBIfam" id="TIGR00254">
    <property type="entry name" value="GGDEF"/>
    <property type="match status" value="1"/>
</dbReference>
<keyword evidence="1" id="KW-1133">Transmembrane helix</keyword>
<dbReference type="InterPro" id="IPR003018">
    <property type="entry name" value="GAF"/>
</dbReference>
<feature type="transmembrane region" description="Helical" evidence="1">
    <location>
        <begin position="63"/>
        <end position="94"/>
    </location>
</feature>
<feature type="transmembrane region" description="Helical" evidence="1">
    <location>
        <begin position="6"/>
        <end position="26"/>
    </location>
</feature>
<dbReference type="InterPro" id="IPR029787">
    <property type="entry name" value="Nucleotide_cyclase"/>
</dbReference>
<dbReference type="GO" id="GO:0043709">
    <property type="term" value="P:cell adhesion involved in single-species biofilm formation"/>
    <property type="evidence" value="ECO:0007669"/>
    <property type="project" value="TreeGrafter"/>
</dbReference>
<keyword evidence="1" id="KW-0472">Membrane</keyword>
<dbReference type="InterPro" id="IPR043128">
    <property type="entry name" value="Rev_trsase/Diguanyl_cyclase"/>
</dbReference>
<dbReference type="PANTHER" id="PTHR45138">
    <property type="entry name" value="REGULATORY COMPONENTS OF SENSORY TRANSDUCTION SYSTEM"/>
    <property type="match status" value="1"/>
</dbReference>
<dbReference type="InterPro" id="IPR029016">
    <property type="entry name" value="GAF-like_dom_sf"/>
</dbReference>
<dbReference type="PROSITE" id="PS50887">
    <property type="entry name" value="GGDEF"/>
    <property type="match status" value="1"/>
</dbReference>
<dbReference type="Pfam" id="PF00990">
    <property type="entry name" value="GGDEF"/>
    <property type="match status" value="1"/>
</dbReference>
<evidence type="ECO:0000259" key="2">
    <source>
        <dbReference type="PROSITE" id="PS50887"/>
    </source>
</evidence>
<keyword evidence="4" id="KW-1185">Reference proteome</keyword>
<dbReference type="SUPFAM" id="SSF55781">
    <property type="entry name" value="GAF domain-like"/>
    <property type="match status" value="1"/>
</dbReference>
<dbReference type="AlphaFoldDB" id="A0A9X4AGZ2"/>
<dbReference type="Proteomes" id="UP001145072">
    <property type="component" value="Unassembled WGS sequence"/>
</dbReference>
<dbReference type="InterPro" id="IPR000160">
    <property type="entry name" value="GGDEF_dom"/>
</dbReference>
<feature type="transmembrane region" description="Helical" evidence="1">
    <location>
        <begin position="38"/>
        <end position="57"/>
    </location>
</feature>